<dbReference type="SUPFAM" id="SSF51905">
    <property type="entry name" value="FAD/NAD(P)-binding domain"/>
    <property type="match status" value="1"/>
</dbReference>
<dbReference type="GO" id="GO:0004324">
    <property type="term" value="F:ferredoxin-NADP+ reductase activity"/>
    <property type="evidence" value="ECO:0007669"/>
    <property type="project" value="UniProtKB-EC"/>
</dbReference>
<dbReference type="AlphaFoldDB" id="A0A378RP15"/>
<keyword evidence="3" id="KW-1185">Reference proteome</keyword>
<dbReference type="Proteomes" id="UP000255024">
    <property type="component" value="Unassembled WGS sequence"/>
</dbReference>
<dbReference type="NCBIfam" id="TIGR04018">
    <property type="entry name" value="Bthiol_YpdA"/>
    <property type="match status" value="1"/>
</dbReference>
<dbReference type="PROSITE" id="PS51257">
    <property type="entry name" value="PROKAR_LIPOPROTEIN"/>
    <property type="match status" value="1"/>
</dbReference>
<evidence type="ECO:0000313" key="2">
    <source>
        <dbReference type="EMBL" id="STZ28458.1"/>
    </source>
</evidence>
<dbReference type="PANTHER" id="PTHR43539">
    <property type="entry name" value="FLAVIN-BINDING MONOOXYGENASE-LIKE PROTEIN (AFU_ORTHOLOGUE AFUA_4G09220)"/>
    <property type="match status" value="1"/>
</dbReference>
<dbReference type="Pfam" id="PF13738">
    <property type="entry name" value="Pyr_redox_3"/>
    <property type="match status" value="1"/>
</dbReference>
<dbReference type="PRINTS" id="PR00469">
    <property type="entry name" value="PNDRDTASEII"/>
</dbReference>
<evidence type="ECO:0000256" key="1">
    <source>
        <dbReference type="ARBA" id="ARBA00023002"/>
    </source>
</evidence>
<reference evidence="2 3" key="1">
    <citation type="submission" date="2018-06" db="EMBL/GenBank/DDBJ databases">
        <authorList>
            <consortium name="Pathogen Informatics"/>
            <person name="Doyle S."/>
        </authorList>
    </citation>
    <scope>NUCLEOTIDE SEQUENCE [LARGE SCALE GENOMIC DNA]</scope>
    <source>
        <strain evidence="2 3">NCTC11179</strain>
    </source>
</reference>
<organism evidence="2 3">
    <name type="scientific">Myroides odoratus</name>
    <name type="common">Flavobacterium odoratum</name>
    <dbReference type="NCBI Taxonomy" id="256"/>
    <lineage>
        <taxon>Bacteria</taxon>
        <taxon>Pseudomonadati</taxon>
        <taxon>Bacteroidota</taxon>
        <taxon>Flavobacteriia</taxon>
        <taxon>Flavobacteriales</taxon>
        <taxon>Flavobacteriaceae</taxon>
        <taxon>Myroides</taxon>
    </lineage>
</organism>
<proteinExistence type="predicted"/>
<dbReference type="InterPro" id="IPR050982">
    <property type="entry name" value="Auxin_biosynth/cation_transpt"/>
</dbReference>
<name>A0A378RP15_MYROD</name>
<dbReference type="EMBL" id="UGQL01000001">
    <property type="protein sequence ID" value="STZ28458.1"/>
    <property type="molecule type" value="Genomic_DNA"/>
</dbReference>
<protein>
    <submittedName>
        <fullName evidence="2">Ferredoxin--NADP reductase</fullName>
        <ecNumber evidence="2">1.18.1.2</ecNumber>
    </submittedName>
</protein>
<dbReference type="GO" id="GO:0050660">
    <property type="term" value="F:flavin adenine dinucleotide binding"/>
    <property type="evidence" value="ECO:0007669"/>
    <property type="project" value="TreeGrafter"/>
</dbReference>
<accession>A0A378RP15</accession>
<sequence length="324" mass="36333">MKMKHIDVLIIGGGPIGIACGIEAKKAGLSYLIIEKGCLVNSLYHYPINMQFFSTSELLELDHIPFISAENKPRRKEALEYYRRVTHLHELSIHLFETVLGVNKQAEGHFIVDTSKSQYSASHVIVATGFYDFPNLLHIPGEDLPKVSHYYNDPHYYANMEVVVVGASNSSVDAALECYRKGAKVTMVVRDTAISSHVKYWVKPDIENRIAEGAIQVYYNSQLTAITPSTVTLERAGESITLTNDFVLALTGYRPDFDFLRKLGITTQNEVDLLPTFHAETMETNIANLYLAGVVCGGLNTHTWFIENSRIHASMIVKHILEKK</sequence>
<dbReference type="InterPro" id="IPR023856">
    <property type="entry name" value="Bdr"/>
</dbReference>
<dbReference type="InterPro" id="IPR036188">
    <property type="entry name" value="FAD/NAD-bd_sf"/>
</dbReference>
<keyword evidence="1 2" id="KW-0560">Oxidoreductase</keyword>
<dbReference type="EC" id="1.18.1.2" evidence="2"/>
<dbReference type="PRINTS" id="PR00368">
    <property type="entry name" value="FADPNR"/>
</dbReference>
<dbReference type="GO" id="GO:0004497">
    <property type="term" value="F:monooxygenase activity"/>
    <property type="evidence" value="ECO:0007669"/>
    <property type="project" value="TreeGrafter"/>
</dbReference>
<gene>
    <name evidence="2" type="ORF">NCTC11179_02004</name>
</gene>
<evidence type="ECO:0000313" key="3">
    <source>
        <dbReference type="Proteomes" id="UP000255024"/>
    </source>
</evidence>
<dbReference type="PANTHER" id="PTHR43539:SF4">
    <property type="entry name" value="BACILLIREDOXIN REDUCTASE BDR"/>
    <property type="match status" value="1"/>
</dbReference>
<dbReference type="Gene3D" id="3.50.50.60">
    <property type="entry name" value="FAD/NAD(P)-binding domain"/>
    <property type="match status" value="1"/>
</dbReference>